<evidence type="ECO:0000256" key="1">
    <source>
        <dbReference type="SAM" id="SignalP"/>
    </source>
</evidence>
<dbReference type="SMART" id="SM00671">
    <property type="entry name" value="SEL1"/>
    <property type="match status" value="5"/>
</dbReference>
<keyword evidence="3" id="KW-1185">Reference proteome</keyword>
<gene>
    <name evidence="2" type="ORF">DES41_112235</name>
</gene>
<feature type="signal peptide" evidence="1">
    <location>
        <begin position="1"/>
        <end position="20"/>
    </location>
</feature>
<dbReference type="PANTHER" id="PTHR11102:SF160">
    <property type="entry name" value="ERAD-ASSOCIATED E3 UBIQUITIN-PROTEIN LIGASE COMPONENT HRD3"/>
    <property type="match status" value="1"/>
</dbReference>
<keyword evidence="1" id="KW-0732">Signal</keyword>
<accession>A0A368XIF8</accession>
<proteinExistence type="predicted"/>
<dbReference type="InterPro" id="IPR006597">
    <property type="entry name" value="Sel1-like"/>
</dbReference>
<dbReference type="PANTHER" id="PTHR11102">
    <property type="entry name" value="SEL-1-LIKE PROTEIN"/>
    <property type="match status" value="1"/>
</dbReference>
<dbReference type="PROSITE" id="PS51257">
    <property type="entry name" value="PROKAR_LIPOPROTEIN"/>
    <property type="match status" value="1"/>
</dbReference>
<organism evidence="2 3">
    <name type="scientific">Pseudorhodoferax soli</name>
    <dbReference type="NCBI Taxonomy" id="545864"/>
    <lineage>
        <taxon>Bacteria</taxon>
        <taxon>Pseudomonadati</taxon>
        <taxon>Pseudomonadota</taxon>
        <taxon>Betaproteobacteria</taxon>
        <taxon>Burkholderiales</taxon>
        <taxon>Comamonadaceae</taxon>
    </lineage>
</organism>
<sequence length="249" mass="26764">MRMRHALLAACVALACAAQAEPAPSAQAQAQAQALYAQARHYAGVTGQVVDLAQAHAYLRQAAERGHVQAQVDLGYLYLDGNAQVPKDPAAAFHWFRTAAGHGAVPAQCMLGDFYANGWGGARKDAAEALRWYRRSAATDAPCASRAQYALYRAYADGAGVRRDMPAAIAWLQQAAEAGNPRAQRALGRAYDRGEGVARDPALARVWLRKSREGVAPHDDHEHDMPSFAGPLLFKKLAPFSPPAREPSP</sequence>
<dbReference type="Pfam" id="PF08238">
    <property type="entry name" value="Sel1"/>
    <property type="match status" value="5"/>
</dbReference>
<evidence type="ECO:0000313" key="3">
    <source>
        <dbReference type="Proteomes" id="UP000252884"/>
    </source>
</evidence>
<feature type="chain" id="PRO_5016694683" evidence="1">
    <location>
        <begin position="21"/>
        <end position="249"/>
    </location>
</feature>
<evidence type="ECO:0000313" key="2">
    <source>
        <dbReference type="EMBL" id="RCW65784.1"/>
    </source>
</evidence>
<dbReference type="AlphaFoldDB" id="A0A368XIF8"/>
<reference evidence="2 3" key="1">
    <citation type="submission" date="2018-07" db="EMBL/GenBank/DDBJ databases">
        <title>Genomic Encyclopedia of Type Strains, Phase IV (KMG-IV): sequencing the most valuable type-strain genomes for metagenomic binning, comparative biology and taxonomic classification.</title>
        <authorList>
            <person name="Goeker M."/>
        </authorList>
    </citation>
    <scope>NUCLEOTIDE SEQUENCE [LARGE SCALE GENOMIC DNA]</scope>
    <source>
        <strain evidence="2 3">DSM 21634</strain>
    </source>
</reference>
<dbReference type="SUPFAM" id="SSF81901">
    <property type="entry name" value="HCP-like"/>
    <property type="match status" value="2"/>
</dbReference>
<comment type="caution">
    <text evidence="2">The sequence shown here is derived from an EMBL/GenBank/DDBJ whole genome shotgun (WGS) entry which is preliminary data.</text>
</comment>
<dbReference type="Gene3D" id="1.25.40.10">
    <property type="entry name" value="Tetratricopeptide repeat domain"/>
    <property type="match status" value="1"/>
</dbReference>
<dbReference type="EMBL" id="QPJK01000012">
    <property type="protein sequence ID" value="RCW65784.1"/>
    <property type="molecule type" value="Genomic_DNA"/>
</dbReference>
<dbReference type="OrthoDB" id="5365194at2"/>
<dbReference type="Proteomes" id="UP000252884">
    <property type="component" value="Unassembled WGS sequence"/>
</dbReference>
<dbReference type="InterPro" id="IPR011990">
    <property type="entry name" value="TPR-like_helical_dom_sf"/>
</dbReference>
<name>A0A368XIF8_9BURK</name>
<protein>
    <submittedName>
        <fullName evidence="2">Sel1 repeat-containing protein</fullName>
    </submittedName>
</protein>
<dbReference type="InterPro" id="IPR050767">
    <property type="entry name" value="Sel1_AlgK"/>
</dbReference>